<evidence type="ECO:0000313" key="2">
    <source>
        <dbReference type="EMBL" id="MBD0413317.1"/>
    </source>
</evidence>
<evidence type="ECO:0000313" key="3">
    <source>
        <dbReference type="Proteomes" id="UP000643405"/>
    </source>
</evidence>
<name>A0A8J6PL12_9HYPH</name>
<proteinExistence type="predicted"/>
<comment type="caution">
    <text evidence="2">The sequence shown here is derived from an EMBL/GenBank/DDBJ whole genome shotgun (WGS) entry which is preliminary data.</text>
</comment>
<sequence>MYFASLSALVLASLLTGCTSMNARQREADEDKCRPYGFTQRNDAFAECLQRIELDRRAERRADMRTDPFWDRQTVVYRPILVAPRPPGPRQDQS</sequence>
<feature type="chain" id="PRO_5035291838" description="Lipoprotein" evidence="1">
    <location>
        <begin position="24"/>
        <end position="94"/>
    </location>
</feature>
<feature type="signal peptide" evidence="1">
    <location>
        <begin position="1"/>
        <end position="23"/>
    </location>
</feature>
<reference evidence="2" key="1">
    <citation type="submission" date="2020-09" db="EMBL/GenBank/DDBJ databases">
        <title>Genome seq and assembly of Tianweitania sp.</title>
        <authorList>
            <person name="Chhetri G."/>
        </authorList>
    </citation>
    <scope>NUCLEOTIDE SEQUENCE</scope>
    <source>
        <strain evidence="2">Rool2</strain>
    </source>
</reference>
<dbReference type="EMBL" id="JACVVX010000001">
    <property type="protein sequence ID" value="MBD0413317.1"/>
    <property type="molecule type" value="Genomic_DNA"/>
</dbReference>
<organism evidence="2 3">
    <name type="scientific">Oryzicola mucosus</name>
    <dbReference type="NCBI Taxonomy" id="2767425"/>
    <lineage>
        <taxon>Bacteria</taxon>
        <taxon>Pseudomonadati</taxon>
        <taxon>Pseudomonadota</taxon>
        <taxon>Alphaproteobacteria</taxon>
        <taxon>Hyphomicrobiales</taxon>
        <taxon>Phyllobacteriaceae</taxon>
        <taxon>Oryzicola</taxon>
    </lineage>
</organism>
<accession>A0A8J6PL12</accession>
<protein>
    <recommendedName>
        <fullName evidence="4">Lipoprotein</fullName>
    </recommendedName>
</protein>
<evidence type="ECO:0000256" key="1">
    <source>
        <dbReference type="SAM" id="SignalP"/>
    </source>
</evidence>
<dbReference type="RefSeq" id="WP_188162757.1">
    <property type="nucleotide sequence ID" value="NZ_JACVVX010000001.1"/>
</dbReference>
<keyword evidence="3" id="KW-1185">Reference proteome</keyword>
<dbReference type="AlphaFoldDB" id="A0A8J6PL12"/>
<keyword evidence="1" id="KW-0732">Signal</keyword>
<gene>
    <name evidence="2" type="ORF">ICI42_01430</name>
</gene>
<evidence type="ECO:0008006" key="4">
    <source>
        <dbReference type="Google" id="ProtNLM"/>
    </source>
</evidence>
<dbReference type="Proteomes" id="UP000643405">
    <property type="component" value="Unassembled WGS sequence"/>
</dbReference>